<organism evidence="1 2">
    <name type="scientific">Thalassococcus halodurans</name>
    <dbReference type="NCBI Taxonomy" id="373675"/>
    <lineage>
        <taxon>Bacteria</taxon>
        <taxon>Pseudomonadati</taxon>
        <taxon>Pseudomonadota</taxon>
        <taxon>Alphaproteobacteria</taxon>
        <taxon>Rhodobacterales</taxon>
        <taxon>Roseobacteraceae</taxon>
        <taxon>Thalassococcus</taxon>
    </lineage>
</organism>
<gene>
    <name evidence="1" type="ORF">SAMN04488045_3915</name>
</gene>
<sequence>MEKRSAPFEDRKRMTYLGEALVRRLDEVQSPLVSNYDLFVHLWQLHESGDVKYLRSEHPSRDTFSRTRTLLKQEGLLRRDKDYHSLWRVTSVSDVPADDAVCIADPFCYISHLSAMQRYGLTNRRPEALFLTRPLDAVVRQKLKERREEDFGEVLHDSEVYVEKLTAVRHPEHVRGRPVSILASKFFGSWRQVRASRARIGSVGQTFLDMLEAPERCGGMRHVLEAWEEHAKTYLEEIIRQVSDAPKAIYKVRAGYILSERLGIEDQRVLEWKSFAQRGGSRLLDPDRPYLDRYSEEWMISINV</sequence>
<dbReference type="OrthoDB" id="9125124at2"/>
<reference evidence="1 2" key="1">
    <citation type="submission" date="2016-10" db="EMBL/GenBank/DDBJ databases">
        <authorList>
            <person name="de Groot N.N."/>
        </authorList>
    </citation>
    <scope>NUCLEOTIDE SEQUENCE [LARGE SCALE GENOMIC DNA]</scope>
    <source>
        <strain evidence="1 2">DSM 26915</strain>
    </source>
</reference>
<evidence type="ECO:0000313" key="1">
    <source>
        <dbReference type="EMBL" id="SEG66462.1"/>
    </source>
</evidence>
<dbReference type="AlphaFoldDB" id="A0A1H6C0M3"/>
<evidence type="ECO:0000313" key="2">
    <source>
        <dbReference type="Proteomes" id="UP000236752"/>
    </source>
</evidence>
<protein>
    <submittedName>
        <fullName evidence="1">Uncharacterized protein</fullName>
    </submittedName>
</protein>
<proteinExistence type="predicted"/>
<dbReference type="RefSeq" id="WP_103912001.1">
    <property type="nucleotide sequence ID" value="NZ_FNUZ01000012.1"/>
</dbReference>
<dbReference type="EMBL" id="FNUZ01000012">
    <property type="protein sequence ID" value="SEG66462.1"/>
    <property type="molecule type" value="Genomic_DNA"/>
</dbReference>
<dbReference type="Proteomes" id="UP000236752">
    <property type="component" value="Unassembled WGS sequence"/>
</dbReference>
<name>A0A1H6C0M3_9RHOB</name>
<keyword evidence="2" id="KW-1185">Reference proteome</keyword>
<accession>A0A1H6C0M3</accession>